<reference evidence="1" key="1">
    <citation type="submission" date="2021-05" db="EMBL/GenBank/DDBJ databases">
        <title>Draft genomes of bacteria isolated from model marine particles.</title>
        <authorList>
            <person name="Datta M.S."/>
            <person name="Schwartzman J.A."/>
            <person name="Enke T.N."/>
            <person name="Saavedra J."/>
            <person name="Cermak N."/>
            <person name="Cordero O.X."/>
        </authorList>
    </citation>
    <scope>NUCLEOTIDE SEQUENCE</scope>
    <source>
        <strain evidence="1">I2M19</strain>
    </source>
</reference>
<sequence>MDINTKGVWGIEPKFASCFRFTEGLAVAKRPGMKTTGYINKTGEMVISEKFKIALPFKNVLAYVKDKKRRGYINNLGEFVWKSK</sequence>
<evidence type="ECO:0000313" key="2">
    <source>
        <dbReference type="Proteomes" id="UP001647509"/>
    </source>
</evidence>
<name>A0ACC5UCM0_9FLAO</name>
<organism evidence="1 2">
    <name type="scientific">Pseudotamlana agarivorans</name>
    <dbReference type="NCBI Taxonomy" id="481183"/>
    <lineage>
        <taxon>Bacteria</taxon>
        <taxon>Pseudomonadati</taxon>
        <taxon>Bacteroidota</taxon>
        <taxon>Flavobacteriia</taxon>
        <taxon>Flavobacteriales</taxon>
        <taxon>Flavobacteriaceae</taxon>
        <taxon>Pseudotamlana</taxon>
    </lineage>
</organism>
<evidence type="ECO:0000313" key="1">
    <source>
        <dbReference type="EMBL" id="MBU2951940.1"/>
    </source>
</evidence>
<gene>
    <name evidence="1" type="ORF">KO493_14665</name>
</gene>
<accession>A0ACC5UCM0</accession>
<dbReference type="Proteomes" id="UP001647509">
    <property type="component" value="Unassembled WGS sequence"/>
</dbReference>
<comment type="caution">
    <text evidence="1">The sequence shown here is derived from an EMBL/GenBank/DDBJ whole genome shotgun (WGS) entry which is preliminary data.</text>
</comment>
<proteinExistence type="predicted"/>
<dbReference type="EMBL" id="JAHKPD010000024">
    <property type="protein sequence ID" value="MBU2951940.1"/>
    <property type="molecule type" value="Genomic_DNA"/>
</dbReference>
<keyword evidence="2" id="KW-1185">Reference proteome</keyword>
<protein>
    <submittedName>
        <fullName evidence="1">WG repeat-containing protein</fullName>
    </submittedName>
</protein>